<evidence type="ECO:0000256" key="4">
    <source>
        <dbReference type="ARBA" id="ARBA00023027"/>
    </source>
</evidence>
<sequence>MKVIIIGGGQVGAYIADLLLKNHCAVKIVDNRENIIEKLKSDLPKDTVVYGNGTDPAVLEACGISQTDVVVAVSGADEVNLVVSTIAKFEFAVPRVIARVNNPKNSWLFTKSQGVDVALNQADLVAHIVVEELDLKNMLTLMKISSSDFSIVQFNVTNESQALNKKIKDLDIPLTAVLISISRGKEIIIPHGETAIMKNDLILAFADNKAQYQLNLLFGK</sequence>
<dbReference type="Gene3D" id="3.30.70.1450">
    <property type="entry name" value="Regulator of K+ conductance, C-terminal domain"/>
    <property type="match status" value="1"/>
</dbReference>
<dbReference type="PANTHER" id="PTHR43833">
    <property type="entry name" value="POTASSIUM CHANNEL PROTEIN 2-RELATED-RELATED"/>
    <property type="match status" value="1"/>
</dbReference>
<dbReference type="InterPro" id="IPR036291">
    <property type="entry name" value="NAD(P)-bd_dom_sf"/>
</dbReference>
<dbReference type="InterPro" id="IPR036721">
    <property type="entry name" value="RCK_C_sf"/>
</dbReference>
<evidence type="ECO:0000313" key="8">
    <source>
        <dbReference type="EMBL" id="MPM47334.1"/>
    </source>
</evidence>
<organism evidence="8">
    <name type="scientific">bioreactor metagenome</name>
    <dbReference type="NCBI Taxonomy" id="1076179"/>
    <lineage>
        <taxon>unclassified sequences</taxon>
        <taxon>metagenomes</taxon>
        <taxon>ecological metagenomes</taxon>
    </lineage>
</organism>
<keyword evidence="5" id="KW-0406">Ion transport</keyword>
<proteinExistence type="predicted"/>
<comment type="caution">
    <text evidence="8">The sequence shown here is derived from an EMBL/GenBank/DDBJ whole genome shotgun (WGS) entry which is preliminary data.</text>
</comment>
<name>A0A645ACB9_9ZZZZ</name>
<dbReference type="GO" id="GO:0005886">
    <property type="term" value="C:plasma membrane"/>
    <property type="evidence" value="ECO:0007669"/>
    <property type="project" value="InterPro"/>
</dbReference>
<gene>
    <name evidence="8" type="primary">trkA_32</name>
    <name evidence="8" type="ORF">SDC9_94043</name>
</gene>
<keyword evidence="3" id="KW-0630">Potassium</keyword>
<dbReference type="PROSITE" id="PS51201">
    <property type="entry name" value="RCK_N"/>
    <property type="match status" value="1"/>
</dbReference>
<accession>A0A645ACB9</accession>
<evidence type="ECO:0000256" key="3">
    <source>
        <dbReference type="ARBA" id="ARBA00022958"/>
    </source>
</evidence>
<dbReference type="InterPro" id="IPR050721">
    <property type="entry name" value="Trk_Ktr_HKT_K-transport"/>
</dbReference>
<evidence type="ECO:0000256" key="2">
    <source>
        <dbReference type="ARBA" id="ARBA00022538"/>
    </source>
</evidence>
<reference evidence="8" key="1">
    <citation type="submission" date="2019-08" db="EMBL/GenBank/DDBJ databases">
        <authorList>
            <person name="Kucharzyk K."/>
            <person name="Murdoch R.W."/>
            <person name="Higgins S."/>
            <person name="Loffler F."/>
        </authorList>
    </citation>
    <scope>NUCLEOTIDE SEQUENCE</scope>
</reference>
<dbReference type="GO" id="GO:0015079">
    <property type="term" value="F:potassium ion transmembrane transporter activity"/>
    <property type="evidence" value="ECO:0007669"/>
    <property type="project" value="InterPro"/>
</dbReference>
<dbReference type="AlphaFoldDB" id="A0A645ACB9"/>
<feature type="domain" description="RCK N-terminal" evidence="6">
    <location>
        <begin position="1"/>
        <end position="119"/>
    </location>
</feature>
<keyword evidence="2" id="KW-0633">Potassium transport</keyword>
<evidence type="ECO:0000259" key="6">
    <source>
        <dbReference type="PROSITE" id="PS51201"/>
    </source>
</evidence>
<dbReference type="PANTHER" id="PTHR43833:SF5">
    <property type="entry name" value="TRK SYSTEM POTASSIUM UPTAKE PROTEIN TRKA"/>
    <property type="match status" value="1"/>
</dbReference>
<feature type="domain" description="RCK C-terminal" evidence="7">
    <location>
        <begin position="139"/>
        <end position="220"/>
    </location>
</feature>
<keyword evidence="1" id="KW-0813">Transport</keyword>
<dbReference type="EMBL" id="VSSQ01011639">
    <property type="protein sequence ID" value="MPM47334.1"/>
    <property type="molecule type" value="Genomic_DNA"/>
</dbReference>
<dbReference type="InterPro" id="IPR006036">
    <property type="entry name" value="K_uptake_TrkA"/>
</dbReference>
<dbReference type="PROSITE" id="PS51202">
    <property type="entry name" value="RCK_C"/>
    <property type="match status" value="1"/>
</dbReference>
<evidence type="ECO:0000259" key="7">
    <source>
        <dbReference type="PROSITE" id="PS51202"/>
    </source>
</evidence>
<dbReference type="Pfam" id="PF02080">
    <property type="entry name" value="TrkA_C"/>
    <property type="match status" value="1"/>
</dbReference>
<dbReference type="SUPFAM" id="SSF116726">
    <property type="entry name" value="TrkA C-terminal domain-like"/>
    <property type="match status" value="1"/>
</dbReference>
<dbReference type="PRINTS" id="PR00335">
    <property type="entry name" value="KUPTAKETRKA"/>
</dbReference>
<evidence type="ECO:0000256" key="1">
    <source>
        <dbReference type="ARBA" id="ARBA00022448"/>
    </source>
</evidence>
<evidence type="ECO:0000256" key="5">
    <source>
        <dbReference type="ARBA" id="ARBA00023065"/>
    </source>
</evidence>
<dbReference type="Pfam" id="PF02254">
    <property type="entry name" value="TrkA_N"/>
    <property type="match status" value="1"/>
</dbReference>
<protein>
    <submittedName>
        <fullName evidence="8">Trk system potassium uptake protein TrkA</fullName>
    </submittedName>
</protein>
<dbReference type="InterPro" id="IPR003148">
    <property type="entry name" value="RCK_N"/>
</dbReference>
<dbReference type="InterPro" id="IPR006037">
    <property type="entry name" value="RCK_C"/>
</dbReference>
<keyword evidence="4" id="KW-0520">NAD</keyword>
<dbReference type="Gene3D" id="3.40.50.720">
    <property type="entry name" value="NAD(P)-binding Rossmann-like Domain"/>
    <property type="match status" value="1"/>
</dbReference>
<dbReference type="SUPFAM" id="SSF51735">
    <property type="entry name" value="NAD(P)-binding Rossmann-fold domains"/>
    <property type="match status" value="1"/>
</dbReference>